<comment type="caution">
    <text evidence="4">The sequence shown here is derived from an EMBL/GenBank/DDBJ whole genome shotgun (WGS) entry which is preliminary data.</text>
</comment>
<evidence type="ECO:0000313" key="5">
    <source>
        <dbReference type="Proteomes" id="UP000611554"/>
    </source>
</evidence>
<keyword evidence="1" id="KW-0723">Serine/threonine-protein kinase</keyword>
<dbReference type="InterPro" id="IPR025847">
    <property type="entry name" value="MEDS_domain"/>
</dbReference>
<keyword evidence="5" id="KW-1185">Reference proteome</keyword>
<dbReference type="InterPro" id="IPR050267">
    <property type="entry name" value="Anti-sigma-factor_SerPK"/>
</dbReference>
<dbReference type="Gene3D" id="3.30.565.10">
    <property type="entry name" value="Histidine kinase-like ATPase, C-terminal domain"/>
    <property type="match status" value="1"/>
</dbReference>
<dbReference type="CDD" id="cd16936">
    <property type="entry name" value="HATPase_RsbW-like"/>
    <property type="match status" value="1"/>
</dbReference>
<sequence>MTTTTATTEADPFVHPALFYRGSRQYLQGTTPFVLGGLDAGEPVAVAVPERNLRLIRDELGELASQVRLIDMSEAGRNPGRIIPAVLTAFADLHPGRRVRIIGEPIWPERSATEYPACVQHEALINLAFAGRGVTILCPYDLDGLDPEVIRDARMTHPAIMDASGLRVSEEYAPEYAVQEYNRPLPAPGNAAEFAFGETDLSGVRAFAVEHASRMGLSGERLQDLRLIASELASNSLDHGGGSGTLRLWFEDGRAVIEVSDAGHIVDLLAGRRPAAARQQGSRGLLMTNLLSDLVRIHTGGDGTTVRAYFAV</sequence>
<feature type="domain" description="Histidine kinase/HSP90-like ATPase" evidence="2">
    <location>
        <begin position="199"/>
        <end position="309"/>
    </location>
</feature>
<dbReference type="SUPFAM" id="SSF55874">
    <property type="entry name" value="ATPase domain of HSP90 chaperone/DNA topoisomerase II/histidine kinase"/>
    <property type="match status" value="1"/>
</dbReference>
<dbReference type="InterPro" id="IPR003594">
    <property type="entry name" value="HATPase_dom"/>
</dbReference>
<dbReference type="RefSeq" id="WP_189246319.1">
    <property type="nucleotide sequence ID" value="NZ_BMQJ01000004.1"/>
</dbReference>
<name>A0ABQ2QPP0_9ACTN</name>
<dbReference type="Pfam" id="PF14417">
    <property type="entry name" value="MEDS"/>
    <property type="match status" value="1"/>
</dbReference>
<evidence type="ECO:0000259" key="2">
    <source>
        <dbReference type="Pfam" id="PF13581"/>
    </source>
</evidence>
<dbReference type="NCBIfam" id="NF041045">
    <property type="entry name" value="RsbA_anti_sig"/>
    <property type="match status" value="1"/>
</dbReference>
<dbReference type="Proteomes" id="UP000611554">
    <property type="component" value="Unassembled WGS sequence"/>
</dbReference>
<evidence type="ECO:0000256" key="1">
    <source>
        <dbReference type="ARBA" id="ARBA00022527"/>
    </source>
</evidence>
<evidence type="ECO:0000313" key="4">
    <source>
        <dbReference type="EMBL" id="GGP91501.1"/>
    </source>
</evidence>
<dbReference type="Pfam" id="PF13581">
    <property type="entry name" value="HATPase_c_2"/>
    <property type="match status" value="1"/>
</dbReference>
<dbReference type="EMBL" id="BMQJ01000004">
    <property type="protein sequence ID" value="GGP91501.1"/>
    <property type="molecule type" value="Genomic_DNA"/>
</dbReference>
<dbReference type="InterPro" id="IPR036890">
    <property type="entry name" value="HATPase_C_sf"/>
</dbReference>
<keyword evidence="1" id="KW-0418">Kinase</keyword>
<evidence type="ECO:0000259" key="3">
    <source>
        <dbReference type="Pfam" id="PF14417"/>
    </source>
</evidence>
<dbReference type="PANTHER" id="PTHR35526">
    <property type="entry name" value="ANTI-SIGMA-F FACTOR RSBW-RELATED"/>
    <property type="match status" value="1"/>
</dbReference>
<feature type="domain" description="MEDS" evidence="3">
    <location>
        <begin position="15"/>
        <end position="158"/>
    </location>
</feature>
<accession>A0ABQ2QPP0</accession>
<protein>
    <submittedName>
        <fullName evidence="4">Anti-sigma regulatory factor</fullName>
    </submittedName>
</protein>
<dbReference type="InterPro" id="IPR047718">
    <property type="entry name" value="RsbA-like_anti_sig"/>
</dbReference>
<dbReference type="PANTHER" id="PTHR35526:SF3">
    <property type="entry name" value="ANTI-SIGMA-F FACTOR RSBW"/>
    <property type="match status" value="1"/>
</dbReference>
<organism evidence="4 5">
    <name type="scientific">Streptosporangium pseudovulgare</name>
    <dbReference type="NCBI Taxonomy" id="35765"/>
    <lineage>
        <taxon>Bacteria</taxon>
        <taxon>Bacillati</taxon>
        <taxon>Actinomycetota</taxon>
        <taxon>Actinomycetes</taxon>
        <taxon>Streptosporangiales</taxon>
        <taxon>Streptosporangiaceae</taxon>
        <taxon>Streptosporangium</taxon>
    </lineage>
</organism>
<gene>
    <name evidence="4" type="ORF">GCM10010140_21550</name>
</gene>
<keyword evidence="1" id="KW-0808">Transferase</keyword>
<reference evidence="5" key="1">
    <citation type="journal article" date="2019" name="Int. J. Syst. Evol. Microbiol.">
        <title>The Global Catalogue of Microorganisms (GCM) 10K type strain sequencing project: providing services to taxonomists for standard genome sequencing and annotation.</title>
        <authorList>
            <consortium name="The Broad Institute Genomics Platform"/>
            <consortium name="The Broad Institute Genome Sequencing Center for Infectious Disease"/>
            <person name="Wu L."/>
            <person name="Ma J."/>
        </authorList>
    </citation>
    <scope>NUCLEOTIDE SEQUENCE [LARGE SCALE GENOMIC DNA]</scope>
    <source>
        <strain evidence="5">JCM 3115</strain>
    </source>
</reference>
<proteinExistence type="predicted"/>